<keyword evidence="2" id="KW-1185">Reference proteome</keyword>
<reference evidence="1" key="1">
    <citation type="submission" date="2022-07" db="EMBL/GenBank/DDBJ databases">
        <title>Tahibacter sp., a new gammaproteobacterium isolated from the silt sample collected at pig farm.</title>
        <authorList>
            <person name="Chen H."/>
        </authorList>
    </citation>
    <scope>NUCLEOTIDE SEQUENCE</scope>
    <source>
        <strain evidence="1">P2K</strain>
    </source>
</reference>
<organism evidence="1 2">
    <name type="scientific">Tahibacter harae</name>
    <dbReference type="NCBI Taxonomy" id="2963937"/>
    <lineage>
        <taxon>Bacteria</taxon>
        <taxon>Pseudomonadati</taxon>
        <taxon>Pseudomonadota</taxon>
        <taxon>Gammaproteobacteria</taxon>
        <taxon>Lysobacterales</taxon>
        <taxon>Rhodanobacteraceae</taxon>
        <taxon>Tahibacter</taxon>
    </lineage>
</organism>
<protein>
    <recommendedName>
        <fullName evidence="3">YgiT-type zinc finger domain-containing protein</fullName>
    </recommendedName>
</protein>
<accession>A0ABT1QVN6</accession>
<dbReference type="Proteomes" id="UP001165498">
    <property type="component" value="Unassembled WGS sequence"/>
</dbReference>
<evidence type="ECO:0000313" key="2">
    <source>
        <dbReference type="Proteomes" id="UP001165498"/>
    </source>
</evidence>
<evidence type="ECO:0008006" key="3">
    <source>
        <dbReference type="Google" id="ProtNLM"/>
    </source>
</evidence>
<dbReference type="EMBL" id="JANFQO010000016">
    <property type="protein sequence ID" value="MCQ4166349.1"/>
    <property type="molecule type" value="Genomic_DNA"/>
</dbReference>
<gene>
    <name evidence="1" type="ORF">NM961_16645</name>
</gene>
<dbReference type="RefSeq" id="WP_255915539.1">
    <property type="nucleotide sequence ID" value="NZ_JANFQO010000016.1"/>
</dbReference>
<comment type="caution">
    <text evidence="1">The sequence shown here is derived from an EMBL/GenBank/DDBJ whole genome shotgun (WGS) entry which is preliminary data.</text>
</comment>
<name>A0ABT1QVN6_9GAMM</name>
<sequence length="86" mass="9506">MRLEKHELLDRLEALGARLDCPCCGTTSWNLFIEEPENLENQRVMEFALRRLAGGISVALAALVCGRCGFVRLHSVDHLIGVGRSA</sequence>
<proteinExistence type="predicted"/>
<evidence type="ECO:0000313" key="1">
    <source>
        <dbReference type="EMBL" id="MCQ4166349.1"/>
    </source>
</evidence>